<feature type="compositionally biased region" description="Polar residues" evidence="1">
    <location>
        <begin position="320"/>
        <end position="338"/>
    </location>
</feature>
<reference evidence="3 4" key="1">
    <citation type="journal article" date="2016" name="Proc. Natl. Acad. Sci. U.S.A.">
        <title>Comparative genomics of biotechnologically important yeasts.</title>
        <authorList>
            <person name="Riley R."/>
            <person name="Haridas S."/>
            <person name="Wolfe K.H."/>
            <person name="Lopes M.R."/>
            <person name="Hittinger C.T."/>
            <person name="Goeker M."/>
            <person name="Salamov A.A."/>
            <person name="Wisecaver J.H."/>
            <person name="Long T.M."/>
            <person name="Calvey C.H."/>
            <person name="Aerts A.L."/>
            <person name="Barry K.W."/>
            <person name="Choi C."/>
            <person name="Clum A."/>
            <person name="Coughlan A.Y."/>
            <person name="Deshpande S."/>
            <person name="Douglass A.P."/>
            <person name="Hanson S.J."/>
            <person name="Klenk H.-P."/>
            <person name="LaButti K.M."/>
            <person name="Lapidus A."/>
            <person name="Lindquist E.A."/>
            <person name="Lipzen A.M."/>
            <person name="Meier-Kolthoff J.P."/>
            <person name="Ohm R.A."/>
            <person name="Otillar R.P."/>
            <person name="Pangilinan J.L."/>
            <person name="Peng Y."/>
            <person name="Rokas A."/>
            <person name="Rosa C.A."/>
            <person name="Scheuner C."/>
            <person name="Sibirny A.A."/>
            <person name="Slot J.C."/>
            <person name="Stielow J.B."/>
            <person name="Sun H."/>
            <person name="Kurtzman C.P."/>
            <person name="Blackwell M."/>
            <person name="Grigoriev I.V."/>
            <person name="Jeffries T.W."/>
        </authorList>
    </citation>
    <scope>NUCLEOTIDE SEQUENCE [LARGE SCALE GENOMIC DNA]</scope>
    <source>
        <strain evidence="3 4">DSM 6958</strain>
    </source>
</reference>
<gene>
    <name evidence="3" type="ORF">NADFUDRAFT_52707</name>
</gene>
<dbReference type="AlphaFoldDB" id="A0A1E3PG79"/>
<sequence length="426" mass="44773">MLFKKSLFLSSAVFNLISAIPTPVQIKNTVDQTEWQDPDLHITVWLTVTDNNCGATRTGSINSQLALSAAQNEENNLPIVNVDGSGISTTIIEVIDGSTTYTLSQGNSKIKIGGGALMTRSSLVTQSESVSTLSASATVTTTSETIESKLSTKTNSYNKSKIVTSASADTAIFTSIYSDSSSNKSQDNSDSKDKSYSKPENEAQTNSGFNTEVKTIHSGISKDTATLTSAVYIDPANDISTTSVDINSMEPSATLINMASSVINTLASKDSIHSADINSPKKSLTSIAVSSNSANSASSFIFTSSTIENPETMVLPNSNSFTGISSAPANTEPSTTTDNNDDAMPSSSLDYLTNTLVFVKTNFVTESRAGAPYIDTIYEGPSTTSTVIATAPATITSAPSDIEGVQTIVNGSLTTTVTLTRTRYKT</sequence>
<protein>
    <submittedName>
        <fullName evidence="3">Uncharacterized protein</fullName>
    </submittedName>
</protein>
<accession>A0A1E3PG79</accession>
<feature type="non-terminal residue" evidence="3">
    <location>
        <position position="426"/>
    </location>
</feature>
<dbReference type="STRING" id="857566.A0A1E3PG79"/>
<feature type="signal peptide" evidence="2">
    <location>
        <begin position="1"/>
        <end position="19"/>
    </location>
</feature>
<dbReference type="EMBL" id="KV454412">
    <property type="protein sequence ID" value="ODQ64378.1"/>
    <property type="molecule type" value="Genomic_DNA"/>
</dbReference>
<proteinExistence type="predicted"/>
<feature type="region of interest" description="Disordered" evidence="1">
    <location>
        <begin position="320"/>
        <end position="344"/>
    </location>
</feature>
<evidence type="ECO:0000256" key="2">
    <source>
        <dbReference type="SAM" id="SignalP"/>
    </source>
</evidence>
<keyword evidence="2" id="KW-0732">Signal</keyword>
<organism evidence="3 4">
    <name type="scientific">Nadsonia fulvescens var. elongata DSM 6958</name>
    <dbReference type="NCBI Taxonomy" id="857566"/>
    <lineage>
        <taxon>Eukaryota</taxon>
        <taxon>Fungi</taxon>
        <taxon>Dikarya</taxon>
        <taxon>Ascomycota</taxon>
        <taxon>Saccharomycotina</taxon>
        <taxon>Dipodascomycetes</taxon>
        <taxon>Dipodascales</taxon>
        <taxon>Dipodascales incertae sedis</taxon>
        <taxon>Nadsonia</taxon>
    </lineage>
</organism>
<feature type="chain" id="PRO_5009133829" evidence="2">
    <location>
        <begin position="20"/>
        <end position="426"/>
    </location>
</feature>
<evidence type="ECO:0000313" key="3">
    <source>
        <dbReference type="EMBL" id="ODQ64378.1"/>
    </source>
</evidence>
<keyword evidence="4" id="KW-1185">Reference proteome</keyword>
<evidence type="ECO:0000313" key="4">
    <source>
        <dbReference type="Proteomes" id="UP000095009"/>
    </source>
</evidence>
<name>A0A1E3PG79_9ASCO</name>
<feature type="compositionally biased region" description="Basic and acidic residues" evidence="1">
    <location>
        <begin position="187"/>
        <end position="201"/>
    </location>
</feature>
<evidence type="ECO:0000256" key="1">
    <source>
        <dbReference type="SAM" id="MobiDB-lite"/>
    </source>
</evidence>
<dbReference type="Proteomes" id="UP000095009">
    <property type="component" value="Unassembled WGS sequence"/>
</dbReference>
<feature type="region of interest" description="Disordered" evidence="1">
    <location>
        <begin position="178"/>
        <end position="210"/>
    </location>
</feature>